<protein>
    <recommendedName>
        <fullName evidence="2">Alginate export domain-containing protein</fullName>
    </recommendedName>
</protein>
<dbReference type="Gene3D" id="2.40.160.10">
    <property type="entry name" value="Porin"/>
    <property type="match status" value="1"/>
</dbReference>
<accession>A0A381YLH0</accession>
<dbReference type="InterPro" id="IPR023614">
    <property type="entry name" value="Porin_dom_sf"/>
</dbReference>
<proteinExistence type="predicted"/>
<name>A0A381YLH0_9ZZZZ</name>
<evidence type="ECO:0000313" key="1">
    <source>
        <dbReference type="EMBL" id="SVA77854.1"/>
    </source>
</evidence>
<organism evidence="1">
    <name type="scientific">marine metagenome</name>
    <dbReference type="NCBI Taxonomy" id="408172"/>
    <lineage>
        <taxon>unclassified sequences</taxon>
        <taxon>metagenomes</taxon>
        <taxon>ecological metagenomes</taxon>
    </lineage>
</organism>
<reference evidence="1" key="1">
    <citation type="submission" date="2018-05" db="EMBL/GenBank/DDBJ databases">
        <authorList>
            <person name="Lanie J.A."/>
            <person name="Ng W.-L."/>
            <person name="Kazmierczak K.M."/>
            <person name="Andrzejewski T.M."/>
            <person name="Davidsen T.M."/>
            <person name="Wayne K.J."/>
            <person name="Tettelin H."/>
            <person name="Glass J.I."/>
            <person name="Rusch D."/>
            <person name="Podicherti R."/>
            <person name="Tsui H.-C.T."/>
            <person name="Winkler M.E."/>
        </authorList>
    </citation>
    <scope>NUCLEOTIDE SEQUENCE</scope>
</reference>
<dbReference type="AlphaFoldDB" id="A0A381YLH0"/>
<evidence type="ECO:0008006" key="2">
    <source>
        <dbReference type="Google" id="ProtNLM"/>
    </source>
</evidence>
<gene>
    <name evidence="1" type="ORF">METZ01_LOCUS130708</name>
</gene>
<sequence>MKKSLITIIIICFSVIINAQEKQINNSSYDLGDGISFSFNEGNYLFNIYGFIRPAYIYNDILSYEQEGTYKEISRQFKAKNSNLFIEGRAFKEKVSFTIQMNYSSSQPLVEAFIGYHIDNSTAIYFGKRQVFHNNLEMTHNEDTLRFTDTSLLGQNYTQSSEEVGIFVESSFGEKFVVEPKLAVTSGDRRNSFGEDSGDFDLGGFKLGSRLNLYPLGPFSDGNENTAVDLIGEEKLKIQLGGAYSKTFGVSSSMGEDHPGLYDSSGNHNFPDYSQLFFDLLLKYKGFSFLFEYADSYTSNPNLVYTDENAFNILIPQHISEHLILGDSYNIHLGYIIENGLGVDFRYEMANPEFDMNTESLLQSFDSYGFGISKYLDGNNLKMQLGAYKADFDSGNEITYGEFLVQIAF</sequence>
<dbReference type="EMBL" id="UINC01018518">
    <property type="protein sequence ID" value="SVA77854.1"/>
    <property type="molecule type" value="Genomic_DNA"/>
</dbReference>